<organism evidence="1 2">
    <name type="scientific">Pseudomonas graminis</name>
    <dbReference type="NCBI Taxonomy" id="158627"/>
    <lineage>
        <taxon>Bacteria</taxon>
        <taxon>Pseudomonadati</taxon>
        <taxon>Pseudomonadota</taxon>
        <taxon>Gammaproteobacteria</taxon>
        <taxon>Pseudomonadales</taxon>
        <taxon>Pseudomonadaceae</taxon>
        <taxon>Pseudomonas</taxon>
    </lineage>
</organism>
<evidence type="ECO:0000313" key="1">
    <source>
        <dbReference type="EMBL" id="SET81268.1"/>
    </source>
</evidence>
<reference evidence="1 2" key="1">
    <citation type="submission" date="2016-10" db="EMBL/GenBank/DDBJ databases">
        <authorList>
            <person name="de Groot N.N."/>
        </authorList>
    </citation>
    <scope>NUCLEOTIDE SEQUENCE [LARGE SCALE GENOMIC DNA]</scope>
    <source>
        <strain evidence="1 2">DSM 11363</strain>
    </source>
</reference>
<dbReference type="Proteomes" id="UP000182332">
    <property type="component" value="Unassembled WGS sequence"/>
</dbReference>
<dbReference type="EMBL" id="FOHW01000026">
    <property type="protein sequence ID" value="SET81268.1"/>
    <property type="molecule type" value="Genomic_DNA"/>
</dbReference>
<accession>A0A1I0HC14</accession>
<proteinExistence type="predicted"/>
<sequence length="120" mass="13533">MRTLDSLTQSLIESLTQLLQQPEEDALESLRVCAPVLIEQLQQVLARAVDRRDVEARIRTVLEDWLRLHPQPEAVENDLIEALRTNALIDSMEGVMRSPICTRSASIPGAVEQPEPSHDR</sequence>
<evidence type="ECO:0000313" key="2">
    <source>
        <dbReference type="Proteomes" id="UP000182332"/>
    </source>
</evidence>
<gene>
    <name evidence="1" type="ORF">SAMN05216197_12663</name>
</gene>
<protein>
    <submittedName>
        <fullName evidence="1">Uncharacterized protein</fullName>
    </submittedName>
</protein>
<dbReference type="AlphaFoldDB" id="A0A1I0HC14"/>
<name>A0A1I0HC14_9PSED</name>